<reference evidence="1" key="1">
    <citation type="submission" date="2020-09" db="EMBL/GenBank/DDBJ databases">
        <authorList>
            <person name="Kikuchi T."/>
        </authorList>
    </citation>
    <scope>NUCLEOTIDE SEQUENCE</scope>
    <source>
        <strain evidence="1">SH1</strain>
    </source>
</reference>
<keyword evidence="2" id="KW-1185">Reference proteome</keyword>
<protein>
    <submittedName>
        <fullName evidence="1">Uncharacterized protein</fullName>
    </submittedName>
</protein>
<comment type="caution">
    <text evidence="1">The sequence shown here is derived from an EMBL/GenBank/DDBJ whole genome shotgun (WGS) entry which is preliminary data.</text>
</comment>
<dbReference type="Proteomes" id="UP000614601">
    <property type="component" value="Unassembled WGS sequence"/>
</dbReference>
<evidence type="ECO:0000313" key="1">
    <source>
        <dbReference type="EMBL" id="CAD5214618.1"/>
    </source>
</evidence>
<gene>
    <name evidence="1" type="ORF">BOKJ2_LOCUS5683</name>
</gene>
<name>A0A811KH09_9BILA</name>
<proteinExistence type="predicted"/>
<evidence type="ECO:0000313" key="2">
    <source>
        <dbReference type="Proteomes" id="UP000614601"/>
    </source>
</evidence>
<dbReference type="EMBL" id="CAJFCW020000003">
    <property type="protein sequence ID" value="CAG9103012.1"/>
    <property type="molecule type" value="Genomic_DNA"/>
</dbReference>
<dbReference type="AlphaFoldDB" id="A0A811KH09"/>
<accession>A0A811KH09</accession>
<sequence length="182" mass="21482">MELRFAMSQQRLNTLKDTEFKAKNKIDISHQLKEIRDVACRLTVINVARKLTTLNETLYGQVSDDGLIDLHQIMYGINMIQDTISNRFTENRLHYHYIEFGPFREALYNLYSTGRRVKFNIHKLVRDFYEAVRLGKSEMNKPPADKMPQPVYERMVATMKEKGFSDKDLQPLFDTVKNVEWN</sequence>
<dbReference type="EMBL" id="CAJFDH010000003">
    <property type="protein sequence ID" value="CAD5214618.1"/>
    <property type="molecule type" value="Genomic_DNA"/>
</dbReference>
<dbReference type="Proteomes" id="UP000783686">
    <property type="component" value="Unassembled WGS sequence"/>
</dbReference>
<organism evidence="1 2">
    <name type="scientific">Bursaphelenchus okinawaensis</name>
    <dbReference type="NCBI Taxonomy" id="465554"/>
    <lineage>
        <taxon>Eukaryota</taxon>
        <taxon>Metazoa</taxon>
        <taxon>Ecdysozoa</taxon>
        <taxon>Nematoda</taxon>
        <taxon>Chromadorea</taxon>
        <taxon>Rhabditida</taxon>
        <taxon>Tylenchina</taxon>
        <taxon>Tylenchomorpha</taxon>
        <taxon>Aphelenchoidea</taxon>
        <taxon>Aphelenchoididae</taxon>
        <taxon>Bursaphelenchus</taxon>
    </lineage>
</organism>